<dbReference type="InterPro" id="IPR005956">
    <property type="entry name" value="4OHPhenylPyrv_dOase"/>
</dbReference>
<protein>
    <submittedName>
        <fullName evidence="7">4-hydroxyphenylpyruvate dioxygenase</fullName>
        <ecNumber evidence="7">1.13.11.27</ecNumber>
    </submittedName>
</protein>
<dbReference type="CDD" id="cd07250">
    <property type="entry name" value="HPPD_C_like"/>
    <property type="match status" value="1"/>
</dbReference>
<keyword evidence="7" id="KW-0560">Oxidoreductase</keyword>
<comment type="similarity">
    <text evidence="2">Belongs to the 4HPPD family.</text>
</comment>
<dbReference type="Gene3D" id="3.10.180.10">
    <property type="entry name" value="2,3-Dihydroxybiphenyl 1,2-Dioxygenase, domain 1"/>
    <property type="match status" value="2"/>
</dbReference>
<dbReference type="GO" id="GO:0003868">
    <property type="term" value="F:4-hydroxyphenylpyruvate dioxygenase activity"/>
    <property type="evidence" value="ECO:0007669"/>
    <property type="project" value="UniProtKB-EC"/>
</dbReference>
<comment type="cofactor">
    <cofactor evidence="1">
        <name>Fe cation</name>
        <dbReference type="ChEBI" id="CHEBI:24875"/>
    </cofactor>
</comment>
<evidence type="ECO:0000256" key="3">
    <source>
        <dbReference type="ARBA" id="ARBA00022723"/>
    </source>
</evidence>
<dbReference type="Proteomes" id="UP001595701">
    <property type="component" value="Unassembled WGS sequence"/>
</dbReference>
<dbReference type="EC" id="1.13.11.27" evidence="7"/>
<sequence length="339" mass="36918">MDILGIEYVEFYVEDAREAAHTWCATYGFRDGGTFRSRDGEPGVQSLLVQQGDIDLVLTTSTVPGHPAYDYVARHGDGVGVIAFAVADVQEAFEEAVRRGADVVTAPSGTVAPEIRGFGDVVHRFVPRGPEAGPGRAADLLQEIDHVAVCLPAGALRPTTDFYRKVLDFEQIFEEYVEVGGQAMDSTVVQSRSGGATFTLIEPDTTKEPGQIAGFLDAHDGAGVQHLAFRTDDITEAVPALQARGVEFLTTPSAYYDALADRLGELHHRVPTLRDLNILVDRDHWGDVFQIFARSEHPRRTYFSEIIDRHGAKTFGSGNIKALYQAVERQAENTAVAGS</sequence>
<evidence type="ECO:0000313" key="8">
    <source>
        <dbReference type="Proteomes" id="UP001595701"/>
    </source>
</evidence>
<dbReference type="PANTHER" id="PTHR11959">
    <property type="entry name" value="4-HYDROXYPHENYLPYRUVATE DIOXYGENASE"/>
    <property type="match status" value="1"/>
</dbReference>
<dbReference type="CDD" id="cd08342">
    <property type="entry name" value="HPPD_N_like"/>
    <property type="match status" value="1"/>
</dbReference>
<dbReference type="SUPFAM" id="SSF54593">
    <property type="entry name" value="Glyoxalase/Bleomycin resistance protein/Dihydroxybiphenyl dioxygenase"/>
    <property type="match status" value="1"/>
</dbReference>
<dbReference type="PROSITE" id="PS51819">
    <property type="entry name" value="VOC"/>
    <property type="match status" value="2"/>
</dbReference>
<dbReference type="InterPro" id="IPR041735">
    <property type="entry name" value="4OHPhenylPyrv_dOase_C"/>
</dbReference>
<dbReference type="EMBL" id="JBHRWR010000021">
    <property type="protein sequence ID" value="MFC3576809.1"/>
    <property type="molecule type" value="Genomic_DNA"/>
</dbReference>
<dbReference type="PANTHER" id="PTHR11959:SF1">
    <property type="entry name" value="4-HYDROXYPHENYLPYRUVATE DIOXYGENASE"/>
    <property type="match status" value="1"/>
</dbReference>
<name>A0ABV7SIJ0_9ACTN</name>
<feature type="domain" description="VOC" evidence="6">
    <location>
        <begin position="143"/>
        <end position="294"/>
    </location>
</feature>
<organism evidence="7 8">
    <name type="scientific">Streptomyces yaanensis</name>
    <dbReference type="NCBI Taxonomy" id="1142239"/>
    <lineage>
        <taxon>Bacteria</taxon>
        <taxon>Bacillati</taxon>
        <taxon>Actinomycetota</taxon>
        <taxon>Actinomycetes</taxon>
        <taxon>Kitasatosporales</taxon>
        <taxon>Streptomycetaceae</taxon>
        <taxon>Streptomyces</taxon>
    </lineage>
</organism>
<dbReference type="InterPro" id="IPR004360">
    <property type="entry name" value="Glyas_Fos-R_dOase_dom"/>
</dbReference>
<dbReference type="Pfam" id="PF14696">
    <property type="entry name" value="Glyoxalase_5"/>
    <property type="match status" value="1"/>
</dbReference>
<keyword evidence="5" id="KW-0408">Iron</keyword>
<proteinExistence type="inferred from homology"/>
<feature type="domain" description="VOC" evidence="6">
    <location>
        <begin position="5"/>
        <end position="144"/>
    </location>
</feature>
<keyword evidence="8" id="KW-1185">Reference proteome</keyword>
<keyword evidence="7" id="KW-0223">Dioxygenase</keyword>
<evidence type="ECO:0000256" key="2">
    <source>
        <dbReference type="ARBA" id="ARBA00005877"/>
    </source>
</evidence>
<dbReference type="Pfam" id="PF00903">
    <property type="entry name" value="Glyoxalase"/>
    <property type="match status" value="1"/>
</dbReference>
<reference evidence="8" key="1">
    <citation type="journal article" date="2019" name="Int. J. Syst. Evol. Microbiol.">
        <title>The Global Catalogue of Microorganisms (GCM) 10K type strain sequencing project: providing services to taxonomists for standard genome sequencing and annotation.</title>
        <authorList>
            <consortium name="The Broad Institute Genomics Platform"/>
            <consortium name="The Broad Institute Genome Sequencing Center for Infectious Disease"/>
            <person name="Wu L."/>
            <person name="Ma J."/>
        </authorList>
    </citation>
    <scope>NUCLEOTIDE SEQUENCE [LARGE SCALE GENOMIC DNA]</scope>
    <source>
        <strain evidence="8">CGMCC 4.7035</strain>
    </source>
</reference>
<dbReference type="InterPro" id="IPR037523">
    <property type="entry name" value="VOC_core"/>
</dbReference>
<accession>A0ABV7SIJ0</accession>
<evidence type="ECO:0000256" key="4">
    <source>
        <dbReference type="ARBA" id="ARBA00022737"/>
    </source>
</evidence>
<evidence type="ECO:0000313" key="7">
    <source>
        <dbReference type="EMBL" id="MFC3576809.1"/>
    </source>
</evidence>
<keyword evidence="4" id="KW-0677">Repeat</keyword>
<evidence type="ECO:0000256" key="1">
    <source>
        <dbReference type="ARBA" id="ARBA00001962"/>
    </source>
</evidence>
<dbReference type="PIRSF" id="PIRSF009283">
    <property type="entry name" value="HPP_dOase"/>
    <property type="match status" value="1"/>
</dbReference>
<comment type="caution">
    <text evidence="7">The sequence shown here is derived from an EMBL/GenBank/DDBJ whole genome shotgun (WGS) entry which is preliminary data.</text>
</comment>
<gene>
    <name evidence="7" type="primary">hppD</name>
    <name evidence="7" type="ORF">ACFOZ0_26720</name>
</gene>
<dbReference type="InterPro" id="IPR041736">
    <property type="entry name" value="4OHPhenylPyrv_dOase_N"/>
</dbReference>
<evidence type="ECO:0000259" key="6">
    <source>
        <dbReference type="PROSITE" id="PS51819"/>
    </source>
</evidence>
<dbReference type="RefSeq" id="WP_310780567.1">
    <property type="nucleotide sequence ID" value="NZ_JBHRWR010000021.1"/>
</dbReference>
<evidence type="ECO:0000256" key="5">
    <source>
        <dbReference type="ARBA" id="ARBA00023004"/>
    </source>
</evidence>
<keyword evidence="3" id="KW-0479">Metal-binding</keyword>
<dbReference type="NCBIfam" id="TIGR01263">
    <property type="entry name" value="4HPPD"/>
    <property type="match status" value="1"/>
</dbReference>
<dbReference type="InterPro" id="IPR029068">
    <property type="entry name" value="Glyas_Bleomycin-R_OHBP_Dase"/>
</dbReference>